<feature type="domain" description="VOC" evidence="1">
    <location>
        <begin position="11"/>
        <end position="125"/>
    </location>
</feature>
<dbReference type="InterPro" id="IPR037523">
    <property type="entry name" value="VOC_core"/>
</dbReference>
<sequence length="128" mass="13850">MSDAGAVNRHPVAMFEIIARDQAAMQAFYSQVFGWQYRAGDAGFAYVHFPVRMQPLLGGIGQADAHAPGFEPGHNFYLLVDDLQATIDAAVAAGGREYMAPADADGYSFAMIQDPEGNPVGLIRPFQR</sequence>
<dbReference type="Pfam" id="PF18029">
    <property type="entry name" value="Glyoxalase_6"/>
    <property type="match status" value="1"/>
</dbReference>
<accession>A0A371K6M2</accession>
<comment type="caution">
    <text evidence="2">The sequence shown here is derived from an EMBL/GenBank/DDBJ whole genome shotgun (WGS) entry which is preliminary data.</text>
</comment>
<dbReference type="PROSITE" id="PS51819">
    <property type="entry name" value="VOC"/>
    <property type="match status" value="1"/>
</dbReference>
<name>A0A371K6M2_9GAMM</name>
<dbReference type="InterPro" id="IPR052164">
    <property type="entry name" value="Anthracycline_SecMetBiosynth"/>
</dbReference>
<proteinExistence type="predicted"/>
<evidence type="ECO:0000313" key="2">
    <source>
        <dbReference type="EMBL" id="RDZ29500.1"/>
    </source>
</evidence>
<reference evidence="2 3" key="1">
    <citation type="submission" date="2018-08" db="EMBL/GenBank/DDBJ databases">
        <title>Lysobacter sp. zong2l5, whole genome shotgun sequence.</title>
        <authorList>
            <person name="Zhang X."/>
            <person name="Feng G."/>
            <person name="Zhu H."/>
        </authorList>
    </citation>
    <scope>NUCLEOTIDE SEQUENCE [LARGE SCALE GENOMIC DNA]</scope>
    <source>
        <strain evidence="3">zong2l5</strain>
    </source>
</reference>
<dbReference type="RefSeq" id="WP_115858938.1">
    <property type="nucleotide sequence ID" value="NZ_QTSU01000001.1"/>
</dbReference>
<dbReference type="InterPro" id="IPR029068">
    <property type="entry name" value="Glyas_Bleomycin-R_OHBP_Dase"/>
</dbReference>
<evidence type="ECO:0000313" key="3">
    <source>
        <dbReference type="Proteomes" id="UP000264492"/>
    </source>
</evidence>
<dbReference type="AlphaFoldDB" id="A0A371K6M2"/>
<protein>
    <submittedName>
        <fullName evidence="2">VOC family protein</fullName>
    </submittedName>
</protein>
<dbReference type="InterPro" id="IPR041581">
    <property type="entry name" value="Glyoxalase_6"/>
</dbReference>
<gene>
    <name evidence="2" type="ORF">DX914_10605</name>
</gene>
<organism evidence="2 3">
    <name type="scientific">Lysobacter silvisoli</name>
    <dbReference type="NCBI Taxonomy" id="2293254"/>
    <lineage>
        <taxon>Bacteria</taxon>
        <taxon>Pseudomonadati</taxon>
        <taxon>Pseudomonadota</taxon>
        <taxon>Gammaproteobacteria</taxon>
        <taxon>Lysobacterales</taxon>
        <taxon>Lysobacteraceae</taxon>
        <taxon>Lysobacter</taxon>
    </lineage>
</organism>
<dbReference type="PANTHER" id="PTHR33993:SF2">
    <property type="entry name" value="VOC DOMAIN-CONTAINING PROTEIN"/>
    <property type="match status" value="1"/>
</dbReference>
<dbReference type="Proteomes" id="UP000264492">
    <property type="component" value="Unassembled WGS sequence"/>
</dbReference>
<keyword evidence="3" id="KW-1185">Reference proteome</keyword>
<dbReference type="OrthoDB" id="9792323at2"/>
<dbReference type="PANTHER" id="PTHR33993">
    <property type="entry name" value="GLYOXALASE-RELATED"/>
    <property type="match status" value="1"/>
</dbReference>
<evidence type="ECO:0000259" key="1">
    <source>
        <dbReference type="PROSITE" id="PS51819"/>
    </source>
</evidence>
<dbReference type="EMBL" id="QTSU01000001">
    <property type="protein sequence ID" value="RDZ29500.1"/>
    <property type="molecule type" value="Genomic_DNA"/>
</dbReference>
<dbReference type="Gene3D" id="3.10.180.10">
    <property type="entry name" value="2,3-Dihydroxybiphenyl 1,2-Dioxygenase, domain 1"/>
    <property type="match status" value="1"/>
</dbReference>
<dbReference type="SUPFAM" id="SSF54593">
    <property type="entry name" value="Glyoxalase/Bleomycin resistance protein/Dihydroxybiphenyl dioxygenase"/>
    <property type="match status" value="1"/>
</dbReference>
<dbReference type="CDD" id="cd07247">
    <property type="entry name" value="SgaA_N_like"/>
    <property type="match status" value="1"/>
</dbReference>